<dbReference type="AlphaFoldDB" id="A0A4V4HEL6"/>
<keyword evidence="2" id="KW-0472">Membrane</keyword>
<keyword evidence="2" id="KW-0812">Transmembrane</keyword>
<feature type="region of interest" description="Disordered" evidence="1">
    <location>
        <begin position="1"/>
        <end position="56"/>
    </location>
</feature>
<dbReference type="EMBL" id="ML179304">
    <property type="protein sequence ID" value="THU91495.1"/>
    <property type="molecule type" value="Genomic_DNA"/>
</dbReference>
<evidence type="ECO:0000313" key="4">
    <source>
        <dbReference type="Proteomes" id="UP000297245"/>
    </source>
</evidence>
<keyword evidence="4" id="KW-1185">Reference proteome</keyword>
<dbReference type="OrthoDB" id="4179406at2759"/>
<feature type="compositionally biased region" description="Polar residues" evidence="1">
    <location>
        <begin position="30"/>
        <end position="42"/>
    </location>
</feature>
<organism evidence="3 4">
    <name type="scientific">Dendrothele bispora (strain CBS 962.96)</name>
    <dbReference type="NCBI Taxonomy" id="1314807"/>
    <lineage>
        <taxon>Eukaryota</taxon>
        <taxon>Fungi</taxon>
        <taxon>Dikarya</taxon>
        <taxon>Basidiomycota</taxon>
        <taxon>Agaricomycotina</taxon>
        <taxon>Agaricomycetes</taxon>
        <taxon>Agaricomycetidae</taxon>
        <taxon>Agaricales</taxon>
        <taxon>Agaricales incertae sedis</taxon>
        <taxon>Dendrothele</taxon>
    </lineage>
</organism>
<feature type="transmembrane region" description="Helical" evidence="2">
    <location>
        <begin position="129"/>
        <end position="147"/>
    </location>
</feature>
<dbReference type="Proteomes" id="UP000297245">
    <property type="component" value="Unassembled WGS sequence"/>
</dbReference>
<reference evidence="3 4" key="1">
    <citation type="journal article" date="2019" name="Nat. Ecol. Evol.">
        <title>Megaphylogeny resolves global patterns of mushroom evolution.</title>
        <authorList>
            <person name="Varga T."/>
            <person name="Krizsan K."/>
            <person name="Foldi C."/>
            <person name="Dima B."/>
            <person name="Sanchez-Garcia M."/>
            <person name="Sanchez-Ramirez S."/>
            <person name="Szollosi G.J."/>
            <person name="Szarkandi J.G."/>
            <person name="Papp V."/>
            <person name="Albert L."/>
            <person name="Andreopoulos W."/>
            <person name="Angelini C."/>
            <person name="Antonin V."/>
            <person name="Barry K.W."/>
            <person name="Bougher N.L."/>
            <person name="Buchanan P."/>
            <person name="Buyck B."/>
            <person name="Bense V."/>
            <person name="Catcheside P."/>
            <person name="Chovatia M."/>
            <person name="Cooper J."/>
            <person name="Damon W."/>
            <person name="Desjardin D."/>
            <person name="Finy P."/>
            <person name="Geml J."/>
            <person name="Haridas S."/>
            <person name="Hughes K."/>
            <person name="Justo A."/>
            <person name="Karasinski D."/>
            <person name="Kautmanova I."/>
            <person name="Kiss B."/>
            <person name="Kocsube S."/>
            <person name="Kotiranta H."/>
            <person name="LaButti K.M."/>
            <person name="Lechner B.E."/>
            <person name="Liimatainen K."/>
            <person name="Lipzen A."/>
            <person name="Lukacs Z."/>
            <person name="Mihaltcheva S."/>
            <person name="Morgado L.N."/>
            <person name="Niskanen T."/>
            <person name="Noordeloos M.E."/>
            <person name="Ohm R.A."/>
            <person name="Ortiz-Santana B."/>
            <person name="Ovrebo C."/>
            <person name="Racz N."/>
            <person name="Riley R."/>
            <person name="Savchenko A."/>
            <person name="Shiryaev A."/>
            <person name="Soop K."/>
            <person name="Spirin V."/>
            <person name="Szebenyi C."/>
            <person name="Tomsovsky M."/>
            <person name="Tulloss R.E."/>
            <person name="Uehling J."/>
            <person name="Grigoriev I.V."/>
            <person name="Vagvolgyi C."/>
            <person name="Papp T."/>
            <person name="Martin F.M."/>
            <person name="Miettinen O."/>
            <person name="Hibbett D.S."/>
            <person name="Nagy L.G."/>
        </authorList>
    </citation>
    <scope>NUCLEOTIDE SEQUENCE [LARGE SCALE GENOMIC DNA]</scope>
    <source>
        <strain evidence="3 4">CBS 962.96</strain>
    </source>
</reference>
<keyword evidence="2" id="KW-1133">Transmembrane helix</keyword>
<evidence type="ECO:0000313" key="3">
    <source>
        <dbReference type="EMBL" id="THU91495.1"/>
    </source>
</evidence>
<name>A0A4V4HEL6_DENBC</name>
<gene>
    <name evidence="3" type="ORF">K435DRAFT_759125</name>
</gene>
<evidence type="ECO:0000256" key="2">
    <source>
        <dbReference type="SAM" id="Phobius"/>
    </source>
</evidence>
<proteinExistence type="predicted"/>
<feature type="compositionally biased region" description="Basic residues" evidence="1">
    <location>
        <begin position="1"/>
        <end position="14"/>
    </location>
</feature>
<evidence type="ECO:0000256" key="1">
    <source>
        <dbReference type="SAM" id="MobiDB-lite"/>
    </source>
</evidence>
<sequence length="486" mass="54321">MSSPKSKQRSKHSQKLASLKDEGDWEDVLDSSSENDTTAEIQSTPSTPTRKRTPVRVGGAVRRRILTKDRTSLSASPSKHHTRTQIPTRPWKEDILTDGWFDDLVRAIWSVLVYVVQICIGSFKLLLRPLSFLLFLFVFATIVGAVLDKFRIALKPFCFLPVISSTSMCRPDIPRSTPVGTQIPNPKKLGPKWADYPKLIDAQNSFEVLLDDSVGGSGLALDIKKAEMATSDLVVLVRFSQLTSKDLLADTLVKFVQDARKTGRGLQRLGSKVGGAVDQILAVNDYALHSIEAAKDRDRFPYVRSLVPFFPKVSTEEVVLKTFTEAMNVLSGNIERLIIEAEAQRVHLEKLEEHLTVIHELVSREDSHISAARAELLAYLWTHLGGNRKEMKGYDDHLRLLKGLADYRKRALIHVVSALQTLHALSDDMEDIRERVTGPQLTGGQIPLDVHMRSISIGLERLQQSRINAAKKEEEALNKVLGIEAE</sequence>
<accession>A0A4V4HEL6</accession>
<protein>
    <submittedName>
        <fullName evidence="3">Uncharacterized protein</fullName>
    </submittedName>
</protein>